<keyword evidence="1" id="KW-0285">Flavoprotein</keyword>
<organism evidence="5 6">
    <name type="scientific">Roseateles agri</name>
    <dbReference type="NCBI Taxonomy" id="3098619"/>
    <lineage>
        <taxon>Bacteria</taxon>
        <taxon>Pseudomonadati</taxon>
        <taxon>Pseudomonadota</taxon>
        <taxon>Betaproteobacteria</taxon>
        <taxon>Burkholderiales</taxon>
        <taxon>Sphaerotilaceae</taxon>
        <taxon>Roseateles</taxon>
    </lineage>
</organism>
<reference evidence="5 6" key="1">
    <citation type="submission" date="2023-11" db="EMBL/GenBank/DDBJ databases">
        <title>Paucibacter sp. nov., isolated from fresh soil in Korea.</title>
        <authorList>
            <person name="Le N.T.T."/>
        </authorList>
    </citation>
    <scope>NUCLEOTIDE SEQUENCE [LARGE SCALE GENOMIC DNA]</scope>
    <source>
        <strain evidence="5 6">R3-3</strain>
    </source>
</reference>
<evidence type="ECO:0000256" key="3">
    <source>
        <dbReference type="SAM" id="MobiDB-lite"/>
    </source>
</evidence>
<feature type="region of interest" description="Disordered" evidence="3">
    <location>
        <begin position="303"/>
        <end position="323"/>
    </location>
</feature>
<dbReference type="PRINTS" id="PR00469">
    <property type="entry name" value="PNDRDTASEII"/>
</dbReference>
<dbReference type="InterPro" id="IPR050097">
    <property type="entry name" value="Ferredoxin-NADP_redctase_2"/>
</dbReference>
<comment type="caution">
    <text evidence="5">The sequence shown here is derived from an EMBL/GenBank/DDBJ whole genome shotgun (WGS) entry which is preliminary data.</text>
</comment>
<evidence type="ECO:0000313" key="6">
    <source>
        <dbReference type="Proteomes" id="UP001285263"/>
    </source>
</evidence>
<dbReference type="InterPro" id="IPR036291">
    <property type="entry name" value="NAD(P)-bd_dom_sf"/>
</dbReference>
<keyword evidence="2" id="KW-0560">Oxidoreductase</keyword>
<dbReference type="PRINTS" id="PR00368">
    <property type="entry name" value="FADPNR"/>
</dbReference>
<accession>A0ABU5DMP3</accession>
<feature type="domain" description="FAD/NAD(P)-binding" evidence="4">
    <location>
        <begin position="21"/>
        <end position="191"/>
    </location>
</feature>
<gene>
    <name evidence="5" type="ORF">SNE35_23825</name>
</gene>
<name>A0ABU5DMP3_9BURK</name>
<dbReference type="InterPro" id="IPR036188">
    <property type="entry name" value="FAD/NAD-bd_sf"/>
</dbReference>
<feature type="domain" description="FAD/NAD(P)-binding" evidence="4">
    <location>
        <begin position="211"/>
        <end position="286"/>
    </location>
</feature>
<dbReference type="SUPFAM" id="SSF51735">
    <property type="entry name" value="NAD(P)-binding Rossmann-fold domains"/>
    <property type="match status" value="1"/>
</dbReference>
<dbReference type="PANTHER" id="PTHR48105">
    <property type="entry name" value="THIOREDOXIN REDUCTASE 1-RELATED-RELATED"/>
    <property type="match status" value="1"/>
</dbReference>
<evidence type="ECO:0000256" key="1">
    <source>
        <dbReference type="ARBA" id="ARBA00022630"/>
    </source>
</evidence>
<dbReference type="Gene3D" id="3.50.50.60">
    <property type="entry name" value="FAD/NAD(P)-binding domain"/>
    <property type="match status" value="2"/>
</dbReference>
<sequence length="323" mass="34568">MQKSTIHDFPYRPEVRAEVPFDCVVIGAGPAGLTAAIYLQRFHRRTLLVDAGRSRALKISRSRNCPGYPEGISGSGLLERLREQLGNFGGRLLNDEVTALRAVDDDTFEIILRGQRDCLRTHTVLLCTGVEDRLPRLPGTQQVCEADLLRHCPICDGYEHAGQSVGILGSSDHAVREADFLRGLGALVTVVPLEHGGGAPVAQALALGRSGIEVAMSDREVARFDVLYTALGVAPRSALAETLGVRLDEQRNIRVDAHCKTSVDGVYAAGDVVVGLDQLAVAFGHGAIAATAIHNALRARGLSAHSPGAAPRELQLPLSRSER</sequence>
<evidence type="ECO:0000256" key="2">
    <source>
        <dbReference type="ARBA" id="ARBA00023002"/>
    </source>
</evidence>
<protein>
    <submittedName>
        <fullName evidence="5">NAD(P)/FAD-dependent oxidoreductase</fullName>
    </submittedName>
</protein>
<dbReference type="Proteomes" id="UP001285263">
    <property type="component" value="Unassembled WGS sequence"/>
</dbReference>
<keyword evidence="6" id="KW-1185">Reference proteome</keyword>
<dbReference type="SUPFAM" id="SSF51905">
    <property type="entry name" value="FAD/NAD(P)-binding domain"/>
    <property type="match status" value="1"/>
</dbReference>
<dbReference type="InterPro" id="IPR023753">
    <property type="entry name" value="FAD/NAD-binding_dom"/>
</dbReference>
<proteinExistence type="predicted"/>
<dbReference type="Pfam" id="PF07992">
    <property type="entry name" value="Pyr_redox_2"/>
    <property type="match status" value="2"/>
</dbReference>
<evidence type="ECO:0000313" key="5">
    <source>
        <dbReference type="EMBL" id="MDY0747553.1"/>
    </source>
</evidence>
<dbReference type="EMBL" id="JAXCLA010000008">
    <property type="protein sequence ID" value="MDY0747553.1"/>
    <property type="molecule type" value="Genomic_DNA"/>
</dbReference>
<evidence type="ECO:0000259" key="4">
    <source>
        <dbReference type="Pfam" id="PF07992"/>
    </source>
</evidence>
<dbReference type="RefSeq" id="WP_320425516.1">
    <property type="nucleotide sequence ID" value="NZ_JAXCLA010000008.1"/>
</dbReference>